<feature type="region of interest" description="Disordered" evidence="1">
    <location>
        <begin position="92"/>
        <end position="111"/>
    </location>
</feature>
<dbReference type="OMA" id="FNRINIC"/>
<dbReference type="PANTHER" id="PTHR21504:SF1">
    <property type="entry name" value="IG-LIKE DOMAIN-CONTAINING PROTEIN-RELATED"/>
    <property type="match status" value="1"/>
</dbReference>
<keyword evidence="3" id="KW-1185">Reference proteome</keyword>
<dbReference type="AlphaFoldDB" id="G0P194"/>
<evidence type="ECO:0000313" key="2">
    <source>
        <dbReference type="EMBL" id="EGT42229.1"/>
    </source>
</evidence>
<accession>G0P194</accession>
<dbReference type="PANTHER" id="PTHR21504">
    <property type="entry name" value="IG-LIKE DOMAIN-CONTAINING PROTEIN-RELATED-RELATED"/>
    <property type="match status" value="1"/>
</dbReference>
<protein>
    <submittedName>
        <fullName evidence="2">Uncharacterized protein</fullName>
    </submittedName>
</protein>
<dbReference type="Proteomes" id="UP000008068">
    <property type="component" value="Unassembled WGS sequence"/>
</dbReference>
<dbReference type="OrthoDB" id="5880650at2759"/>
<dbReference type="EMBL" id="GL380009">
    <property type="protein sequence ID" value="EGT42229.1"/>
    <property type="molecule type" value="Genomic_DNA"/>
</dbReference>
<sequence>MSCVYVFNPYSNYIVHSQTTVTPPGFHNEVPSLMATSSTSSSSLPIASPTGSYQNFSDSSQSPQQIYPASTMFYQPVVNTVGGLVYSEPNTFYQGSSDHTPQEASSESEERNGRVFVGGVNHDEKYCPKTNNLLFKTKYSGRSYLFHFDPISQSLVPHECSTCIDLVTEKDLSPLYAVQVSNGKYVIFMRNRKFNTVEQYQMTAPGSLEQIENSNVKYNPNVILPFLFTVFIENGRQVVIMKDEKDKKAWKKISYGEGKFEIPALPVKMLPTEDYGDCIGSRPLHRIRFCEHYRKDFIQLKVNGNVLKFMFDEQLGMFVSRDCSFCKVKIIEEHLIPKYSVYDEKSQKSIIFCHNIETGIIEQYMFKSKTMSFEQVDHPELVYDNSRDSFEIVVNINEKGRYLVIQNNPEGGFVKFLVSGNNKYIKLPSNEVKTIRIQKRRR</sequence>
<dbReference type="InterPro" id="IPR039908">
    <property type="entry name" value="Sepa-1"/>
</dbReference>
<evidence type="ECO:0000256" key="1">
    <source>
        <dbReference type="SAM" id="MobiDB-lite"/>
    </source>
</evidence>
<feature type="compositionally biased region" description="Polar residues" evidence="1">
    <location>
        <begin position="92"/>
        <end position="105"/>
    </location>
</feature>
<feature type="compositionally biased region" description="Low complexity" evidence="1">
    <location>
        <begin position="37"/>
        <end position="52"/>
    </location>
</feature>
<proteinExistence type="predicted"/>
<feature type="region of interest" description="Disordered" evidence="1">
    <location>
        <begin position="37"/>
        <end position="60"/>
    </location>
</feature>
<evidence type="ECO:0000313" key="3">
    <source>
        <dbReference type="Proteomes" id="UP000008068"/>
    </source>
</evidence>
<dbReference type="InParanoid" id="G0P194"/>
<gene>
    <name evidence="2" type="ORF">CAEBREN_09455</name>
</gene>
<organism evidence="3">
    <name type="scientific">Caenorhabditis brenneri</name>
    <name type="common">Nematode worm</name>
    <dbReference type="NCBI Taxonomy" id="135651"/>
    <lineage>
        <taxon>Eukaryota</taxon>
        <taxon>Metazoa</taxon>
        <taxon>Ecdysozoa</taxon>
        <taxon>Nematoda</taxon>
        <taxon>Chromadorea</taxon>
        <taxon>Rhabditida</taxon>
        <taxon>Rhabditina</taxon>
        <taxon>Rhabditomorpha</taxon>
        <taxon>Rhabditoidea</taxon>
        <taxon>Rhabditidae</taxon>
        <taxon>Peloderinae</taxon>
        <taxon>Caenorhabditis</taxon>
    </lineage>
</organism>
<dbReference type="HOGENOM" id="CLU_619985_0_0_1"/>
<name>G0P194_CAEBE</name>
<dbReference type="GO" id="GO:0006914">
    <property type="term" value="P:autophagy"/>
    <property type="evidence" value="ECO:0007669"/>
    <property type="project" value="InterPro"/>
</dbReference>
<reference evidence="3" key="1">
    <citation type="submission" date="2011-07" db="EMBL/GenBank/DDBJ databases">
        <authorList>
            <consortium name="Caenorhabditis brenneri Sequencing and Analysis Consortium"/>
            <person name="Wilson R.K."/>
        </authorList>
    </citation>
    <scope>NUCLEOTIDE SEQUENCE [LARGE SCALE GENOMIC DNA]</scope>
    <source>
        <strain evidence="3">PB2801</strain>
    </source>
</reference>